<evidence type="ECO:0000313" key="3">
    <source>
        <dbReference type="Proteomes" id="UP000663699"/>
    </source>
</evidence>
<sequence length="194" mass="22244">MEGPSTPPEQIQRLPPTPPTPLCASPQDSLIRPLKKRRDAGRQLPWLETPCPIAGDPLLSPKKTPQGIFRKKEEKPIDRAKSSFLSRNICKRMSETCSGGDSGDAVLFFDEKNPFFLKKKDIFGTEKEPIKRPDKRHNPDGFSFLFRGKKILQSFNDEVYDLKPKQLFTEMLSLNTTIDEINDEFTPSKRKRRK</sequence>
<keyword evidence="3" id="KW-1185">Reference proteome</keyword>
<gene>
    <name evidence="2" type="ORF">MERGE_001065</name>
</gene>
<name>A0A899FY13_9ASCO</name>
<dbReference type="OrthoDB" id="5386494at2759"/>
<protein>
    <submittedName>
        <fullName evidence="2">Uncharacterized protein</fullName>
    </submittedName>
</protein>
<dbReference type="AlphaFoldDB" id="A0A899FY13"/>
<dbReference type="EMBL" id="CP054544">
    <property type="protein sequence ID" value="QSL66681.1"/>
    <property type="molecule type" value="Genomic_DNA"/>
</dbReference>
<reference evidence="2" key="1">
    <citation type="submission" date="2020-06" db="EMBL/GenBank/DDBJ databases">
        <title>Genomes of multiple members of Pneumocystis genus reveal paths to human pathogen Pneumocystis jirovecii.</title>
        <authorList>
            <person name="Cisse O.H."/>
            <person name="Ma L."/>
            <person name="Dekker J."/>
            <person name="Khil P."/>
            <person name="Jo J."/>
            <person name="Brenchley J."/>
            <person name="Blair R."/>
            <person name="Pahar B."/>
            <person name="Chabe M."/>
            <person name="Van Rompay K.A."/>
            <person name="Keesler R."/>
            <person name="Sukura A."/>
            <person name="Hirsch V."/>
            <person name="Kutty G."/>
            <person name="Liu Y."/>
            <person name="Peng L."/>
            <person name="Chen J."/>
            <person name="Song J."/>
            <person name="Weissenbacher-Lang C."/>
            <person name="Xu J."/>
            <person name="Upham N.S."/>
            <person name="Stajich J.E."/>
            <person name="Cuomo C.A."/>
            <person name="Cushion M.T."/>
            <person name="Kovacs J.A."/>
        </authorList>
    </citation>
    <scope>NUCLEOTIDE SEQUENCE</scope>
    <source>
        <strain evidence="2">2A</strain>
    </source>
</reference>
<evidence type="ECO:0000256" key="1">
    <source>
        <dbReference type="SAM" id="MobiDB-lite"/>
    </source>
</evidence>
<evidence type="ECO:0000313" key="2">
    <source>
        <dbReference type="EMBL" id="QSL66681.1"/>
    </source>
</evidence>
<feature type="region of interest" description="Disordered" evidence="1">
    <location>
        <begin position="1"/>
        <end position="75"/>
    </location>
</feature>
<accession>A0A899FY13</accession>
<organism evidence="2 3">
    <name type="scientific">Pneumocystis wakefieldiae</name>
    <dbReference type="NCBI Taxonomy" id="38082"/>
    <lineage>
        <taxon>Eukaryota</taxon>
        <taxon>Fungi</taxon>
        <taxon>Dikarya</taxon>
        <taxon>Ascomycota</taxon>
        <taxon>Taphrinomycotina</taxon>
        <taxon>Pneumocystomycetes</taxon>
        <taxon>Pneumocystaceae</taxon>
        <taxon>Pneumocystis</taxon>
    </lineage>
</organism>
<dbReference type="Proteomes" id="UP000663699">
    <property type="component" value="Chromosome 13"/>
</dbReference>
<proteinExistence type="predicted"/>